<keyword evidence="7 12" id="KW-0521">NADP</keyword>
<comment type="similarity">
    <text evidence="3 12 16">Belongs to the 6-phosphogluconate dehydrogenase family.</text>
</comment>
<evidence type="ECO:0000313" key="18">
    <source>
        <dbReference type="EMBL" id="RDB31753.1"/>
    </source>
</evidence>
<dbReference type="Proteomes" id="UP000253816">
    <property type="component" value="Unassembled WGS sequence"/>
</dbReference>
<dbReference type="InterPro" id="IPR008927">
    <property type="entry name" value="6-PGluconate_DH-like_C_sf"/>
</dbReference>
<reference evidence="18 19" key="1">
    <citation type="submission" date="2018-07" db="EMBL/GenBank/DDBJ databases">
        <title>Comparative genomics of the Candidatus Parilichlamydiaceae reveals evidence of convergent evolution and genome reduction in the phylum Chlamydiae.</title>
        <authorList>
            <person name="Taylor-Brown A."/>
            <person name="Polkinghorne A."/>
        </authorList>
    </citation>
    <scope>NUCLEOTIDE SEQUENCE [LARGE SCALE GENOMIC DNA]</scope>
    <source>
        <strain evidence="18 19">Hat2</strain>
    </source>
</reference>
<dbReference type="Gene3D" id="3.40.50.720">
    <property type="entry name" value="NAD(P)-binding Rossmann-like Domain"/>
    <property type="match status" value="1"/>
</dbReference>
<keyword evidence="8 12" id="KW-0560">Oxidoreductase</keyword>
<dbReference type="GO" id="GO:0006098">
    <property type="term" value="P:pentose-phosphate shunt"/>
    <property type="evidence" value="ECO:0007669"/>
    <property type="project" value="UniProtKB-UniPathway"/>
</dbReference>
<dbReference type="NCBIfam" id="NF006765">
    <property type="entry name" value="PRK09287.1"/>
    <property type="match status" value="1"/>
</dbReference>
<proteinExistence type="inferred from homology"/>
<dbReference type="OrthoDB" id="9804542at2"/>
<accession>A0A369KIZ3</accession>
<dbReference type="UniPathway" id="UPA00115">
    <property type="reaction ID" value="UER00410"/>
</dbReference>
<evidence type="ECO:0000256" key="10">
    <source>
        <dbReference type="ARBA" id="ARBA00023126"/>
    </source>
</evidence>
<dbReference type="InterPro" id="IPR006113">
    <property type="entry name" value="6PGDH_Gnd/GntZ"/>
</dbReference>
<feature type="binding site" evidence="14">
    <location>
        <position position="455"/>
    </location>
    <ligand>
        <name>substrate</name>
        <note>ligand shared between dimeric partners</note>
    </ligand>
</feature>
<comment type="caution">
    <text evidence="18">The sequence shown here is derived from an EMBL/GenBank/DDBJ whole genome shotgun (WGS) entry which is preliminary data.</text>
</comment>
<dbReference type="InterPro" id="IPR006184">
    <property type="entry name" value="6PGdom_BS"/>
</dbReference>
<evidence type="ECO:0000313" key="19">
    <source>
        <dbReference type="Proteomes" id="UP000253816"/>
    </source>
</evidence>
<comment type="subunit">
    <text evidence="4 12">Homodimer.</text>
</comment>
<feature type="binding site" description="in other chain" evidence="14">
    <location>
        <position position="265"/>
    </location>
    <ligand>
        <name>substrate</name>
        <note>ligand shared between dimeric partners</note>
    </ligand>
</feature>
<feature type="binding site" evidence="15">
    <location>
        <begin position="37"/>
        <end position="39"/>
    </location>
    <ligand>
        <name>NADP(+)</name>
        <dbReference type="ChEBI" id="CHEBI:58349"/>
    </ligand>
</feature>
<evidence type="ECO:0000256" key="6">
    <source>
        <dbReference type="ARBA" id="ARBA00018193"/>
    </source>
</evidence>
<dbReference type="EC" id="1.1.1.44" evidence="5 12"/>
<dbReference type="FunFam" id="1.10.1040.10:FF:000032">
    <property type="entry name" value="6-phosphogluconate dehydrogenase, decarboxylating"/>
    <property type="match status" value="1"/>
</dbReference>
<protein>
    <recommendedName>
        <fullName evidence="6 12">6-phosphogluconate dehydrogenase, decarboxylating</fullName>
        <ecNumber evidence="5 12">1.1.1.44</ecNumber>
    </recommendedName>
</protein>
<evidence type="ECO:0000256" key="11">
    <source>
        <dbReference type="ARBA" id="ARBA00048640"/>
    </source>
</evidence>
<dbReference type="Pfam" id="PF00393">
    <property type="entry name" value="6PGD"/>
    <property type="match status" value="1"/>
</dbReference>
<evidence type="ECO:0000256" key="12">
    <source>
        <dbReference type="PIRNR" id="PIRNR000109"/>
    </source>
</evidence>
<name>A0A369KIZ3_9BACT</name>
<gene>
    <name evidence="18" type="ORF">HAT2_00133</name>
</gene>
<dbReference type="RefSeq" id="WP_114544113.1">
    <property type="nucleotide sequence ID" value="NZ_QQBG01000008.1"/>
</dbReference>
<feature type="binding site" description="in other chain" evidence="14">
    <location>
        <position position="292"/>
    </location>
    <ligand>
        <name>substrate</name>
        <note>ligand shared between dimeric partners</note>
    </ligand>
</feature>
<organism evidence="18 19">
    <name type="scientific">Candidatus Similichlamydia laticola</name>
    <dbReference type="NCBI Taxonomy" id="2170265"/>
    <lineage>
        <taxon>Bacteria</taxon>
        <taxon>Pseudomonadati</taxon>
        <taxon>Chlamydiota</taxon>
        <taxon>Chlamydiia</taxon>
        <taxon>Parachlamydiales</taxon>
        <taxon>Candidatus Parilichlamydiaceae</taxon>
        <taxon>Candidatus Similichlamydia</taxon>
    </lineage>
</organism>
<evidence type="ECO:0000256" key="13">
    <source>
        <dbReference type="PIRSR" id="PIRSR000109-1"/>
    </source>
</evidence>
<dbReference type="GO" id="GO:0050661">
    <property type="term" value="F:NADP binding"/>
    <property type="evidence" value="ECO:0007669"/>
    <property type="project" value="InterPro"/>
</dbReference>
<dbReference type="GO" id="GO:0019521">
    <property type="term" value="P:D-gluconate metabolic process"/>
    <property type="evidence" value="ECO:0007669"/>
    <property type="project" value="UniProtKB-KW"/>
</dbReference>
<keyword evidence="9 16" id="KW-0311">Gluconate utilization</keyword>
<feature type="binding site" evidence="15">
    <location>
        <begin position="79"/>
        <end position="81"/>
    </location>
    <ligand>
        <name>NADP(+)</name>
        <dbReference type="ChEBI" id="CHEBI:58349"/>
    </ligand>
</feature>
<feature type="binding site" evidence="15">
    <location>
        <position position="107"/>
    </location>
    <ligand>
        <name>NADP(+)</name>
        <dbReference type="ChEBI" id="CHEBI:58349"/>
    </ligand>
</feature>
<dbReference type="PANTHER" id="PTHR11811">
    <property type="entry name" value="6-PHOSPHOGLUCONATE DEHYDROGENASE"/>
    <property type="match status" value="1"/>
</dbReference>
<feature type="active site" description="Proton acceptor" evidence="13">
    <location>
        <position position="188"/>
    </location>
</feature>
<dbReference type="InterPro" id="IPR006115">
    <property type="entry name" value="6PGDH_NADP-bd"/>
</dbReference>
<dbReference type="InterPro" id="IPR006183">
    <property type="entry name" value="Pgluconate_DH"/>
</dbReference>
<feature type="domain" description="6-phosphogluconate dehydrogenase C-terminal" evidence="17">
    <location>
        <begin position="184"/>
        <end position="473"/>
    </location>
</feature>
<keyword evidence="10 12" id="KW-0570">Pentose shunt</keyword>
<evidence type="ECO:0000256" key="7">
    <source>
        <dbReference type="ARBA" id="ARBA00022857"/>
    </source>
</evidence>
<comment type="catalytic activity">
    <reaction evidence="11 12 16">
        <text>6-phospho-D-gluconate + NADP(+) = D-ribulose 5-phosphate + CO2 + NADPH</text>
        <dbReference type="Rhea" id="RHEA:10116"/>
        <dbReference type="ChEBI" id="CHEBI:16526"/>
        <dbReference type="ChEBI" id="CHEBI:57783"/>
        <dbReference type="ChEBI" id="CHEBI:58121"/>
        <dbReference type="ChEBI" id="CHEBI:58349"/>
        <dbReference type="ChEBI" id="CHEBI:58759"/>
        <dbReference type="EC" id="1.1.1.44"/>
    </reaction>
</comment>
<feature type="binding site" evidence="15">
    <location>
        <begin position="14"/>
        <end position="19"/>
    </location>
    <ligand>
        <name>NADP(+)</name>
        <dbReference type="ChEBI" id="CHEBI:58349"/>
    </ligand>
</feature>
<dbReference type="AlphaFoldDB" id="A0A369KIZ3"/>
<feature type="binding site" description="in other chain" evidence="14">
    <location>
        <position position="107"/>
    </location>
    <ligand>
        <name>substrate</name>
        <note>ligand shared between dimeric partners</note>
    </ligand>
</feature>
<sequence>MPDHQEESDLGIVGLGTMGASLALNFADHQYRVVVYNRTTSKAENFFAKYKDRYPLQLARSLEDFVKKLRRPRNILLMVSAGSALDKILEQLVPLLEEGDLIVDGGNSHFLDTERRMQALVEKNILYVGCGISGGEEGARHGPAMMPSGAEASRQRVESLLASVAARDEEGHACCRWIGSGGSGHYVKMVHNGIEYVEMQLLAEAYDLLRRGFGLNCSEIASIFSHWQSASWGGFLLDASIRVLRHHGERKECLVDEILDEASQKGTGRWSTSDSLELGVPVPAFYEAVAARFLSMEKDLRTLFQSRSREKEPFAKQSWSERDSLDLAQALEVCKLFAFGQGFLLIVRASELHNWGVLPATVAGVWKSGCIIRSRILAEMQEVFGKNHQASVFSDPFLGRIEGGLAGWRKVVGLGVSLGIPLPCMSSSLALYDGLRASVLPANFIQGIRDFFGSHGYTRVEQPHGQSCHADWNRSS</sequence>
<evidence type="ECO:0000256" key="2">
    <source>
        <dbReference type="ARBA" id="ARBA00004874"/>
    </source>
</evidence>
<feature type="binding site" description="in other chain" evidence="14">
    <location>
        <begin position="133"/>
        <end position="135"/>
    </location>
    <ligand>
        <name>substrate</name>
        <note>ligand shared between dimeric partners</note>
    </ligand>
</feature>
<dbReference type="InterPro" id="IPR006114">
    <property type="entry name" value="6PGDH_C"/>
</dbReference>
<dbReference type="Gene3D" id="1.10.1040.10">
    <property type="entry name" value="N-(1-d-carboxylethyl)-l-norvaline Dehydrogenase, domain 2"/>
    <property type="match status" value="1"/>
</dbReference>
<feature type="binding site" description="in other chain" evidence="14">
    <location>
        <begin position="191"/>
        <end position="192"/>
    </location>
    <ligand>
        <name>substrate</name>
        <note>ligand shared between dimeric partners</note>
    </ligand>
</feature>
<keyword evidence="19" id="KW-1185">Reference proteome</keyword>
<comment type="function">
    <text evidence="1 12">Catalyzes the oxidative decarboxylation of 6-phosphogluconate to ribulose 5-phosphate and CO(2), with concomitant reduction of NADP to NADPH.</text>
</comment>
<comment type="pathway">
    <text evidence="2 12 16">Carbohydrate degradation; pentose phosphate pathway; D-ribulose 5-phosphate from D-glucose 6-phosphate (oxidative stage): step 3/3.</text>
</comment>
<evidence type="ECO:0000256" key="15">
    <source>
        <dbReference type="PIRSR" id="PIRSR000109-3"/>
    </source>
</evidence>
<dbReference type="PROSITE" id="PS00461">
    <property type="entry name" value="6PGD"/>
    <property type="match status" value="1"/>
</dbReference>
<feature type="binding site" evidence="14">
    <location>
        <position position="449"/>
    </location>
    <ligand>
        <name>substrate</name>
        <note>ligand shared between dimeric partners</note>
    </ligand>
</feature>
<evidence type="ECO:0000256" key="8">
    <source>
        <dbReference type="ARBA" id="ARBA00023002"/>
    </source>
</evidence>
<dbReference type="GO" id="GO:0004616">
    <property type="term" value="F:phosphogluconate dehydrogenase (decarboxylating) activity"/>
    <property type="evidence" value="ECO:0007669"/>
    <property type="project" value="UniProtKB-EC"/>
</dbReference>
<evidence type="ECO:0000259" key="17">
    <source>
        <dbReference type="SMART" id="SM01350"/>
    </source>
</evidence>
<evidence type="ECO:0000256" key="3">
    <source>
        <dbReference type="ARBA" id="ARBA00008419"/>
    </source>
</evidence>
<dbReference type="PIRSF" id="PIRSF000109">
    <property type="entry name" value="6PGD"/>
    <property type="match status" value="1"/>
</dbReference>
<dbReference type="NCBIfam" id="TIGR00873">
    <property type="entry name" value="gnd"/>
    <property type="match status" value="1"/>
</dbReference>
<dbReference type="SUPFAM" id="SSF48179">
    <property type="entry name" value="6-phosphogluconate dehydrogenase C-terminal domain-like"/>
    <property type="match status" value="1"/>
</dbReference>
<dbReference type="PRINTS" id="PR00076">
    <property type="entry name" value="6PGDHDRGNASE"/>
</dbReference>
<dbReference type="InterPro" id="IPR013328">
    <property type="entry name" value="6PGD_dom2"/>
</dbReference>
<evidence type="ECO:0000256" key="5">
    <source>
        <dbReference type="ARBA" id="ARBA00013011"/>
    </source>
</evidence>
<dbReference type="InterPro" id="IPR036291">
    <property type="entry name" value="NAD(P)-bd_dom_sf"/>
</dbReference>
<evidence type="ECO:0000256" key="14">
    <source>
        <dbReference type="PIRSR" id="PIRSR000109-2"/>
    </source>
</evidence>
<dbReference type="Pfam" id="PF03446">
    <property type="entry name" value="NAD_binding_2"/>
    <property type="match status" value="1"/>
</dbReference>
<dbReference type="Gene3D" id="1.20.5.320">
    <property type="entry name" value="6-Phosphogluconate Dehydrogenase, domain 3"/>
    <property type="match status" value="1"/>
</dbReference>
<dbReference type="SUPFAM" id="SSF51735">
    <property type="entry name" value="NAD(P)-binding Rossmann-fold domains"/>
    <property type="match status" value="1"/>
</dbReference>
<dbReference type="SMART" id="SM01350">
    <property type="entry name" value="6PGD"/>
    <property type="match status" value="1"/>
</dbReference>
<evidence type="ECO:0000256" key="1">
    <source>
        <dbReference type="ARBA" id="ARBA00002526"/>
    </source>
</evidence>
<evidence type="ECO:0000256" key="4">
    <source>
        <dbReference type="ARBA" id="ARBA00011738"/>
    </source>
</evidence>
<evidence type="ECO:0000256" key="16">
    <source>
        <dbReference type="RuleBase" id="RU000485"/>
    </source>
</evidence>
<dbReference type="EMBL" id="QQBG01000008">
    <property type="protein sequence ID" value="RDB31753.1"/>
    <property type="molecule type" value="Genomic_DNA"/>
</dbReference>
<evidence type="ECO:0000256" key="9">
    <source>
        <dbReference type="ARBA" id="ARBA00023064"/>
    </source>
</evidence>
<feature type="active site" description="Proton donor" evidence="13">
    <location>
        <position position="195"/>
    </location>
</feature>
<feature type="binding site" description="in other chain" evidence="14">
    <location>
        <position position="196"/>
    </location>
    <ligand>
        <name>substrate</name>
        <note>ligand shared between dimeric partners</note>
    </ligand>
</feature>